<comment type="similarity">
    <text evidence="2">Belongs to the DadA oxidoreductase family.</text>
</comment>
<sequence length="371" mass="40015">MPSYIIIGAGILGASTAYHLTNEGEDVLLIDRNDPGQATNAAAGIICPWLTNRYNKAWYKLVEAGAKYYPKLVAQLKANGESTTGYHQVGAINVFDTDEKLDRKMEVALKRQASTPEMGEVTRLSKVETKKLFPPLKDVYGAVHISGAARVNGAELRDALIRGGKAKGLEFLNGDASLEVDDSKVTGVTVSGRSYRAEKVIVTGGVWSRQLLESVGLNFLVKPQKAQIVHLQMPDTDTSKWPIVLPPYQQYMLTFGNGKIVVGATQEDDVGLDNRITMSGVFEIFEKALKVAPGLASATYVDTKVGFRPFTPGHLPIIGQVPGYDGLYVANGLGASGLTSGPYLGKELARFVMNQSVSINIKDYDVANAFG</sequence>
<dbReference type="Proteomes" id="UP001145069">
    <property type="component" value="Unassembled WGS sequence"/>
</dbReference>
<evidence type="ECO:0000259" key="5">
    <source>
        <dbReference type="Pfam" id="PF01266"/>
    </source>
</evidence>
<evidence type="ECO:0000256" key="1">
    <source>
        <dbReference type="ARBA" id="ARBA00001974"/>
    </source>
</evidence>
<keyword evidence="4" id="KW-0560">Oxidoreductase</keyword>
<dbReference type="InterPro" id="IPR006076">
    <property type="entry name" value="FAD-dep_OxRdtase"/>
</dbReference>
<protein>
    <submittedName>
        <fullName evidence="6">FAD-binding oxidoreductase</fullName>
    </submittedName>
</protein>
<accession>A0A9X3WEC0</accession>
<evidence type="ECO:0000256" key="2">
    <source>
        <dbReference type="ARBA" id="ARBA00009410"/>
    </source>
</evidence>
<dbReference type="Pfam" id="PF01266">
    <property type="entry name" value="DAO"/>
    <property type="match status" value="1"/>
</dbReference>
<evidence type="ECO:0000313" key="7">
    <source>
        <dbReference type="Proteomes" id="UP001145069"/>
    </source>
</evidence>
<dbReference type="EMBL" id="JAMQKC010000006">
    <property type="protein sequence ID" value="MDC3417153.1"/>
    <property type="molecule type" value="Genomic_DNA"/>
</dbReference>
<dbReference type="AlphaFoldDB" id="A0A9X3WEC0"/>
<feature type="domain" description="FAD dependent oxidoreductase" evidence="5">
    <location>
        <begin position="4"/>
        <end position="350"/>
    </location>
</feature>
<keyword evidence="7" id="KW-1185">Reference proteome</keyword>
<dbReference type="SUPFAM" id="SSF51905">
    <property type="entry name" value="FAD/NAD(P)-binding domain"/>
    <property type="match status" value="1"/>
</dbReference>
<evidence type="ECO:0000256" key="4">
    <source>
        <dbReference type="ARBA" id="ARBA00023002"/>
    </source>
</evidence>
<dbReference type="InterPro" id="IPR036188">
    <property type="entry name" value="FAD/NAD-bd_sf"/>
</dbReference>
<comment type="cofactor">
    <cofactor evidence="1">
        <name>FAD</name>
        <dbReference type="ChEBI" id="CHEBI:57692"/>
    </cofactor>
</comment>
<gene>
    <name evidence="6" type="ORF">NC799_09475</name>
</gene>
<proteinExistence type="inferred from homology"/>
<dbReference type="SUPFAM" id="SSF54373">
    <property type="entry name" value="FAD-linked reductases, C-terminal domain"/>
    <property type="match status" value="1"/>
</dbReference>
<reference evidence="6" key="1">
    <citation type="submission" date="2022-06" db="EMBL/GenBank/DDBJ databases">
        <title>Aquibacillus sp. a new bacterium isolated from soil saline samples.</title>
        <authorList>
            <person name="Galisteo C."/>
            <person name="De La Haba R."/>
            <person name="Sanchez-Porro C."/>
            <person name="Ventosa A."/>
        </authorList>
    </citation>
    <scope>NUCLEOTIDE SEQUENCE</scope>
    <source>
        <strain evidence="6">3ASR75-54</strain>
    </source>
</reference>
<keyword evidence="3" id="KW-0285">Flavoprotein</keyword>
<organism evidence="6 7">
    <name type="scientific">Aquibacillus salsiterrae</name>
    <dbReference type="NCBI Taxonomy" id="2950439"/>
    <lineage>
        <taxon>Bacteria</taxon>
        <taxon>Bacillati</taxon>
        <taxon>Bacillota</taxon>
        <taxon>Bacilli</taxon>
        <taxon>Bacillales</taxon>
        <taxon>Bacillaceae</taxon>
        <taxon>Aquibacillus</taxon>
    </lineage>
</organism>
<dbReference type="GO" id="GO:0016491">
    <property type="term" value="F:oxidoreductase activity"/>
    <property type="evidence" value="ECO:0007669"/>
    <property type="project" value="UniProtKB-KW"/>
</dbReference>
<comment type="caution">
    <text evidence="6">The sequence shown here is derived from an EMBL/GenBank/DDBJ whole genome shotgun (WGS) entry which is preliminary data.</text>
</comment>
<name>A0A9X3WEC0_9BACI</name>
<evidence type="ECO:0000313" key="6">
    <source>
        <dbReference type="EMBL" id="MDC3417153.1"/>
    </source>
</evidence>
<dbReference type="Gene3D" id="3.30.9.10">
    <property type="entry name" value="D-Amino Acid Oxidase, subunit A, domain 2"/>
    <property type="match status" value="1"/>
</dbReference>
<dbReference type="PANTHER" id="PTHR13847:SF286">
    <property type="entry name" value="D-AMINO ACID DEHYDROGENASE"/>
    <property type="match status" value="1"/>
</dbReference>
<evidence type="ECO:0000256" key="3">
    <source>
        <dbReference type="ARBA" id="ARBA00022630"/>
    </source>
</evidence>
<dbReference type="Gene3D" id="3.50.50.60">
    <property type="entry name" value="FAD/NAD(P)-binding domain"/>
    <property type="match status" value="1"/>
</dbReference>
<dbReference type="PANTHER" id="PTHR13847">
    <property type="entry name" value="SARCOSINE DEHYDROGENASE-RELATED"/>
    <property type="match status" value="1"/>
</dbReference>
<dbReference type="GO" id="GO:0005737">
    <property type="term" value="C:cytoplasm"/>
    <property type="evidence" value="ECO:0007669"/>
    <property type="project" value="TreeGrafter"/>
</dbReference>
<dbReference type="RefSeq" id="WP_272446216.1">
    <property type="nucleotide sequence ID" value="NZ_JAMQKC010000006.1"/>
</dbReference>